<reference evidence="1" key="2">
    <citation type="submission" date="2023-04" db="EMBL/GenBank/DDBJ databases">
        <authorList>
            <person name="Bu L."/>
            <person name="Lu L."/>
            <person name="Laidemitt M.R."/>
            <person name="Zhang S.M."/>
            <person name="Mutuku M."/>
            <person name="Mkoji G."/>
            <person name="Steinauer M."/>
            <person name="Loker E.S."/>
        </authorList>
    </citation>
    <scope>NUCLEOTIDE SEQUENCE</scope>
    <source>
        <strain evidence="1">KasaAsao</strain>
        <tissue evidence="1">Whole Snail</tissue>
    </source>
</reference>
<accession>A0AAD8CBT8</accession>
<dbReference type="Proteomes" id="UP001233172">
    <property type="component" value="Unassembled WGS sequence"/>
</dbReference>
<reference evidence="1" key="1">
    <citation type="journal article" date="2023" name="PLoS Negl. Trop. Dis.">
        <title>A genome sequence for Biomphalaria pfeifferi, the major vector snail for the human-infecting parasite Schistosoma mansoni.</title>
        <authorList>
            <person name="Bu L."/>
            <person name="Lu L."/>
            <person name="Laidemitt M.R."/>
            <person name="Zhang S.M."/>
            <person name="Mutuku M."/>
            <person name="Mkoji G."/>
            <person name="Steinauer M."/>
            <person name="Loker E.S."/>
        </authorList>
    </citation>
    <scope>NUCLEOTIDE SEQUENCE</scope>
    <source>
        <strain evidence="1">KasaAsao</strain>
    </source>
</reference>
<organism evidence="1 2">
    <name type="scientific">Biomphalaria pfeifferi</name>
    <name type="common">Bloodfluke planorb</name>
    <name type="synonym">Freshwater snail</name>
    <dbReference type="NCBI Taxonomy" id="112525"/>
    <lineage>
        <taxon>Eukaryota</taxon>
        <taxon>Metazoa</taxon>
        <taxon>Spiralia</taxon>
        <taxon>Lophotrochozoa</taxon>
        <taxon>Mollusca</taxon>
        <taxon>Gastropoda</taxon>
        <taxon>Heterobranchia</taxon>
        <taxon>Euthyneura</taxon>
        <taxon>Panpulmonata</taxon>
        <taxon>Hygrophila</taxon>
        <taxon>Lymnaeoidea</taxon>
        <taxon>Planorbidae</taxon>
        <taxon>Biomphalaria</taxon>
    </lineage>
</organism>
<comment type="caution">
    <text evidence="1">The sequence shown here is derived from an EMBL/GenBank/DDBJ whole genome shotgun (WGS) entry which is preliminary data.</text>
</comment>
<name>A0AAD8CBT8_BIOPF</name>
<dbReference type="AlphaFoldDB" id="A0AAD8CBT8"/>
<gene>
    <name evidence="1" type="ORF">Bpfe_000970</name>
</gene>
<protein>
    <submittedName>
        <fullName evidence="1">Uncharacterized protein</fullName>
    </submittedName>
</protein>
<evidence type="ECO:0000313" key="2">
    <source>
        <dbReference type="Proteomes" id="UP001233172"/>
    </source>
</evidence>
<evidence type="ECO:0000313" key="1">
    <source>
        <dbReference type="EMBL" id="KAK0069793.1"/>
    </source>
</evidence>
<dbReference type="EMBL" id="JASAOG010000002">
    <property type="protein sequence ID" value="KAK0069793.1"/>
    <property type="molecule type" value="Genomic_DNA"/>
</dbReference>
<sequence length="105" mass="11977">MPHYSNPSSGYPITAPSSGCPITASIQWMPHYSTHPVDTPLQHPYSGYPITAPIQWIPHYSTHPVDTRDDIEAFSLHPELQKCFLLASTTRYASNEKKNRRHTRF</sequence>
<proteinExistence type="predicted"/>
<keyword evidence="2" id="KW-1185">Reference proteome</keyword>